<feature type="transmembrane region" description="Helical" evidence="1">
    <location>
        <begin position="145"/>
        <end position="166"/>
    </location>
</feature>
<feature type="transmembrane region" description="Helical" evidence="1">
    <location>
        <begin position="115"/>
        <end position="133"/>
    </location>
</feature>
<evidence type="ECO:0000256" key="1">
    <source>
        <dbReference type="SAM" id="Phobius"/>
    </source>
</evidence>
<protein>
    <recommendedName>
        <fullName evidence="4">Transmembrane protein</fullName>
    </recommendedName>
</protein>
<organism evidence="2 3">
    <name type="scientific">Bacteroides mediterraneensis</name>
    <dbReference type="NCBI Taxonomy" id="1841856"/>
    <lineage>
        <taxon>Bacteria</taxon>
        <taxon>Pseudomonadati</taxon>
        <taxon>Bacteroidota</taxon>
        <taxon>Bacteroidia</taxon>
        <taxon>Bacteroidales</taxon>
        <taxon>Bacteroidaceae</taxon>
        <taxon>Bacteroides</taxon>
    </lineage>
</organism>
<keyword evidence="1" id="KW-0812">Transmembrane</keyword>
<dbReference type="Proteomes" id="UP000703295">
    <property type="component" value="Unassembled WGS sequence"/>
</dbReference>
<keyword evidence="1" id="KW-0472">Membrane</keyword>
<proteinExistence type="predicted"/>
<sequence length="383" mass="44407">MSDYTNALYKKTARIMIAVCGLLFSLFSFVYLYVFQRDVLEALHFSLAHGKTVFAPLASAIIITLILLLLRWGVNSLLGLKGKVRALAYLPSFLVLCALTDVGRGVYMSDYHTPWTWLLPLLVLLFVGLGYWLRGVFRVQLNQEGNVWGLVNSNLAILLGLCVLTVCVGDSNRTYHHELEAEYYLRTQEYDKVLEVGERSLEASRTLTVFRAVALSHLGQMGDKLFAYPQYYRSDGLFFDSDSLHTLRYTNDSIYYLLGARPYAGEDRMVFLRNICYKGSGKYTSLDYYLSALLLEKQLDRFMEAVPDFYLPEDTLPRYYREAAVLYHAERNDTLFPVADSLMIRRFKAYRELQQKGGSALEEQNRMRREFGDTYWWYYDYQK</sequence>
<feature type="transmembrane region" description="Helical" evidence="1">
    <location>
        <begin position="12"/>
        <end position="34"/>
    </location>
</feature>
<reference evidence="2 3" key="1">
    <citation type="journal article" date="2021" name="Sci. Rep.">
        <title>The distribution of antibiotic resistance genes in chicken gut microbiota commensals.</title>
        <authorList>
            <person name="Juricova H."/>
            <person name="Matiasovicova J."/>
            <person name="Kubasova T."/>
            <person name="Cejkova D."/>
            <person name="Rychlik I."/>
        </authorList>
    </citation>
    <scope>NUCLEOTIDE SEQUENCE [LARGE SCALE GENOMIC DNA]</scope>
    <source>
        <strain evidence="2 3">An801</strain>
    </source>
</reference>
<evidence type="ECO:0000313" key="3">
    <source>
        <dbReference type="Proteomes" id="UP000703295"/>
    </source>
</evidence>
<gene>
    <name evidence="2" type="ORF">H6A31_05690</name>
</gene>
<accession>A0ABS2EUF9</accession>
<dbReference type="InterPro" id="IPR045692">
    <property type="entry name" value="DUF6057"/>
</dbReference>
<comment type="caution">
    <text evidence="2">The sequence shown here is derived from an EMBL/GenBank/DDBJ whole genome shotgun (WGS) entry which is preliminary data.</text>
</comment>
<feature type="transmembrane region" description="Helical" evidence="1">
    <location>
        <begin position="54"/>
        <end position="74"/>
    </location>
</feature>
<dbReference type="RefSeq" id="WP_204475406.1">
    <property type="nucleotide sequence ID" value="NZ_JACJJW010000010.1"/>
</dbReference>
<dbReference type="Pfam" id="PF19529">
    <property type="entry name" value="DUF6057"/>
    <property type="match status" value="2"/>
</dbReference>
<name>A0ABS2EUF9_9BACE</name>
<keyword evidence="1" id="KW-1133">Transmembrane helix</keyword>
<evidence type="ECO:0000313" key="2">
    <source>
        <dbReference type="EMBL" id="MBM6758178.1"/>
    </source>
</evidence>
<dbReference type="EMBL" id="JACJJW010000010">
    <property type="protein sequence ID" value="MBM6758178.1"/>
    <property type="molecule type" value="Genomic_DNA"/>
</dbReference>
<feature type="transmembrane region" description="Helical" evidence="1">
    <location>
        <begin position="86"/>
        <end position="103"/>
    </location>
</feature>
<keyword evidence="3" id="KW-1185">Reference proteome</keyword>
<evidence type="ECO:0008006" key="4">
    <source>
        <dbReference type="Google" id="ProtNLM"/>
    </source>
</evidence>